<protein>
    <submittedName>
        <fullName evidence="4">NADH oxidase</fullName>
        <ecNumber evidence="4">1.-.-.-</ecNumber>
    </submittedName>
</protein>
<dbReference type="STRING" id="708126.BW727_101616"/>
<dbReference type="CDD" id="cd04733">
    <property type="entry name" value="OYE_like_2_FMN"/>
    <property type="match status" value="1"/>
</dbReference>
<dbReference type="PANTHER" id="PTHR43656:SF2">
    <property type="entry name" value="BINDING OXIDOREDUCTASE, PUTATIVE (AFU_ORTHOLOGUE AFUA_2G08260)-RELATED"/>
    <property type="match status" value="1"/>
</dbReference>
<dbReference type="InterPro" id="IPR013785">
    <property type="entry name" value="Aldolase_TIM"/>
</dbReference>
<dbReference type="EMBL" id="CP019728">
    <property type="protein sequence ID" value="AQS53982.1"/>
    <property type="molecule type" value="Genomic_DNA"/>
</dbReference>
<dbReference type="AlphaFoldDB" id="A0A1S6IR06"/>
<name>A0A1S6IR06_9LACT</name>
<dbReference type="InterPro" id="IPR001155">
    <property type="entry name" value="OxRdtase_FMN_N"/>
</dbReference>
<keyword evidence="5" id="KW-1185">Reference proteome</keyword>
<keyword evidence="1" id="KW-0285">Flavoprotein</keyword>
<dbReference type="SUPFAM" id="SSF51395">
    <property type="entry name" value="FMN-linked oxidoreductases"/>
    <property type="match status" value="1"/>
</dbReference>
<dbReference type="RefSeq" id="WP_062469532.1">
    <property type="nucleotide sequence ID" value="NZ_BBYN01000013.1"/>
</dbReference>
<dbReference type="KEGG" id="jda:BW727_101616"/>
<evidence type="ECO:0000313" key="5">
    <source>
        <dbReference type="Proteomes" id="UP000188993"/>
    </source>
</evidence>
<dbReference type="Gene3D" id="3.20.20.70">
    <property type="entry name" value="Aldolase class I"/>
    <property type="match status" value="1"/>
</dbReference>
<dbReference type="InterPro" id="IPR051799">
    <property type="entry name" value="NADH_flavin_oxidoreductase"/>
</dbReference>
<feature type="domain" description="NADH:flavin oxidoreductase/NADH oxidase N-terminal" evidence="3">
    <location>
        <begin position="8"/>
        <end position="298"/>
    </location>
</feature>
<evidence type="ECO:0000313" key="4">
    <source>
        <dbReference type="EMBL" id="AQS53982.1"/>
    </source>
</evidence>
<dbReference type="GO" id="GO:0016491">
    <property type="term" value="F:oxidoreductase activity"/>
    <property type="evidence" value="ECO:0007669"/>
    <property type="project" value="UniProtKB-KW"/>
</dbReference>
<dbReference type="Proteomes" id="UP000188993">
    <property type="component" value="Chromosome"/>
</dbReference>
<dbReference type="PANTHER" id="PTHR43656">
    <property type="entry name" value="BINDING OXIDOREDUCTASE, PUTATIVE (AFU_ORTHOLOGUE AFUA_2G08260)-RELATED"/>
    <property type="match status" value="1"/>
</dbReference>
<gene>
    <name evidence="4" type="ORF">BW727_101616</name>
</gene>
<dbReference type="EC" id="1.-.-.-" evidence="4"/>
<organism evidence="4 5">
    <name type="scientific">Jeotgalibaca dankookensis</name>
    <dbReference type="NCBI Taxonomy" id="708126"/>
    <lineage>
        <taxon>Bacteria</taxon>
        <taxon>Bacillati</taxon>
        <taxon>Bacillota</taxon>
        <taxon>Bacilli</taxon>
        <taxon>Lactobacillales</taxon>
        <taxon>Carnobacteriaceae</taxon>
        <taxon>Jeotgalibaca</taxon>
    </lineage>
</organism>
<dbReference type="GO" id="GO:0010181">
    <property type="term" value="F:FMN binding"/>
    <property type="evidence" value="ECO:0007669"/>
    <property type="project" value="InterPro"/>
</dbReference>
<accession>A0A1S6IR06</accession>
<proteinExistence type="predicted"/>
<keyword evidence="2 4" id="KW-0560">Oxidoreductase</keyword>
<reference evidence="4 5" key="1">
    <citation type="journal article" date="2014" name="Int. J. Syst. Evol. Microbiol.">
        <title>Jeotgalibaca dankookensis gen. nov., sp. nov., a member of the family Carnobacteriaceae, isolated from seujeot (Korean traditional food).</title>
        <authorList>
            <person name="Lee D.G."/>
            <person name="Trujillo M.E."/>
            <person name="Kang H."/>
            <person name="Ahn T.Y."/>
        </authorList>
    </citation>
    <scope>NUCLEOTIDE SEQUENCE [LARGE SCALE GENOMIC DNA]</scope>
    <source>
        <strain evidence="4 5">EX-07</strain>
    </source>
</reference>
<sequence>MTPQLITLYKRWAQGGIGLSLTGNVMVDSRYLGEPGNIVVENEDDLNALSQWASAGSLNGSHIWMQINHPGKQSPRTISKHPIAPSAVPLSGSMSKAFNSPREMTLSEVQDTIQRFINTALIAKKAGFTGVQIHGAHGYLVNQFLSTHDNRRSDQYGGSLENRMRFLVEIYQGMRQNLGQDYPIGLKINSTDFKTDGFSEADSLAVIKKMDSLGIDLVEISGGNYENPKMMGDGDVYFLDYASKISQLVSVPIAVIGGFCKVESMIEAVSTADVSMIGVARPLVIEPDLPNQIHTGTYQAASLPD</sequence>
<evidence type="ECO:0000256" key="1">
    <source>
        <dbReference type="ARBA" id="ARBA00022630"/>
    </source>
</evidence>
<evidence type="ECO:0000259" key="3">
    <source>
        <dbReference type="Pfam" id="PF00724"/>
    </source>
</evidence>
<dbReference type="Pfam" id="PF00724">
    <property type="entry name" value="Oxidored_FMN"/>
    <property type="match status" value="1"/>
</dbReference>
<evidence type="ECO:0000256" key="2">
    <source>
        <dbReference type="ARBA" id="ARBA00023002"/>
    </source>
</evidence>